<feature type="transmembrane region" description="Helical" evidence="9">
    <location>
        <begin position="277"/>
        <end position="297"/>
    </location>
</feature>
<feature type="transmembrane region" description="Helical" evidence="9">
    <location>
        <begin position="201"/>
        <end position="227"/>
    </location>
</feature>
<keyword evidence="7 9" id="KW-0472">Membrane</keyword>
<comment type="subcellular location">
    <subcellularLocation>
        <location evidence="1">Membrane</location>
        <topology evidence="1">Multi-pass membrane protein</topology>
    </subcellularLocation>
</comment>
<dbReference type="PANTHER" id="PTHR10283">
    <property type="entry name" value="SOLUTE CARRIER FAMILY 13 MEMBER"/>
    <property type="match status" value="1"/>
</dbReference>
<dbReference type="GO" id="GO:0008514">
    <property type="term" value="F:organic anion transmembrane transporter activity"/>
    <property type="evidence" value="ECO:0007669"/>
    <property type="project" value="UniProtKB-ARBA"/>
</dbReference>
<evidence type="ECO:0000256" key="7">
    <source>
        <dbReference type="ARBA" id="ARBA00023136"/>
    </source>
</evidence>
<feature type="transmembrane region" description="Helical" evidence="9">
    <location>
        <begin position="33"/>
        <end position="57"/>
    </location>
</feature>
<keyword evidence="4 9" id="KW-0812">Transmembrane</keyword>
<evidence type="ECO:0000256" key="5">
    <source>
        <dbReference type="ARBA" id="ARBA00022847"/>
    </source>
</evidence>
<dbReference type="AlphaFoldDB" id="A0A0U4DTZ2"/>
<evidence type="ECO:0000256" key="1">
    <source>
        <dbReference type="ARBA" id="ARBA00004141"/>
    </source>
</evidence>
<keyword evidence="11" id="KW-1185">Reference proteome</keyword>
<evidence type="ECO:0000256" key="9">
    <source>
        <dbReference type="SAM" id="Phobius"/>
    </source>
</evidence>
<organism evidence="10 11">
    <name type="scientific">Lentibacillus amyloliquefaciens</name>
    <dbReference type="NCBI Taxonomy" id="1472767"/>
    <lineage>
        <taxon>Bacteria</taxon>
        <taxon>Bacillati</taxon>
        <taxon>Bacillota</taxon>
        <taxon>Bacilli</taxon>
        <taxon>Bacillales</taxon>
        <taxon>Bacillaceae</taxon>
        <taxon>Lentibacillus</taxon>
    </lineage>
</organism>
<evidence type="ECO:0000256" key="6">
    <source>
        <dbReference type="ARBA" id="ARBA00022989"/>
    </source>
</evidence>
<reference evidence="10 11" key="1">
    <citation type="submission" date="2016-01" db="EMBL/GenBank/DDBJ databases">
        <title>Complete genome sequence of strain Lentibacillus amyloliquefaciens LAM0015T isolated from saline sediment.</title>
        <authorList>
            <person name="Wang J.-L."/>
            <person name="He M.-X."/>
        </authorList>
    </citation>
    <scope>NUCLEOTIDE SEQUENCE [LARGE SCALE GENOMIC DNA]</scope>
    <source>
        <strain evidence="10 11">LAM0015</strain>
    </source>
</reference>
<dbReference type="GO" id="GO:0005886">
    <property type="term" value="C:plasma membrane"/>
    <property type="evidence" value="ECO:0007669"/>
    <property type="project" value="TreeGrafter"/>
</dbReference>
<feature type="transmembrane region" description="Helical" evidence="9">
    <location>
        <begin position="5"/>
        <end position="21"/>
    </location>
</feature>
<keyword evidence="5" id="KW-0813">Transport</keyword>
<keyword evidence="5" id="KW-0769">Symport</keyword>
<feature type="transmembrane region" description="Helical" evidence="9">
    <location>
        <begin position="69"/>
        <end position="91"/>
    </location>
</feature>
<proteinExistence type="inferred from homology"/>
<dbReference type="RefSeq" id="WP_068445025.1">
    <property type="nucleotide sequence ID" value="NZ_CP013862.1"/>
</dbReference>
<accession>A0A0U4DTZ2</accession>
<evidence type="ECO:0000313" key="11">
    <source>
        <dbReference type="Proteomes" id="UP000050331"/>
    </source>
</evidence>
<dbReference type="GO" id="GO:1905039">
    <property type="term" value="P:carboxylic acid transmembrane transport"/>
    <property type="evidence" value="ECO:0007669"/>
    <property type="project" value="UniProtKB-ARBA"/>
</dbReference>
<evidence type="ECO:0000313" key="10">
    <source>
        <dbReference type="EMBL" id="ALX48824.1"/>
    </source>
</evidence>
<dbReference type="Proteomes" id="UP000050331">
    <property type="component" value="Chromosome"/>
</dbReference>
<feature type="transmembrane region" description="Helical" evidence="9">
    <location>
        <begin position="309"/>
        <end position="326"/>
    </location>
</feature>
<comment type="similarity">
    <text evidence="2">Belongs to the SLC13A/DASS transporter (TC 2.A.47) family. NADC subfamily.</text>
</comment>
<evidence type="ECO:0000256" key="8">
    <source>
        <dbReference type="ARBA" id="ARBA00031174"/>
    </source>
</evidence>
<dbReference type="Pfam" id="PF00939">
    <property type="entry name" value="Na_sulph_symp"/>
    <property type="match status" value="1"/>
</dbReference>
<dbReference type="GO" id="GO:0015293">
    <property type="term" value="F:symporter activity"/>
    <property type="evidence" value="ECO:0007669"/>
    <property type="project" value="UniProtKB-KW"/>
</dbReference>
<feature type="transmembrane region" description="Helical" evidence="9">
    <location>
        <begin position="386"/>
        <end position="409"/>
    </location>
</feature>
<protein>
    <recommendedName>
        <fullName evidence="3">Sodium-dependent dicarboxylate transporter SdcS</fullName>
    </recommendedName>
    <alternativeName>
        <fullName evidence="8">Na(+)/dicarboxylate symporter</fullName>
    </alternativeName>
</protein>
<name>A0A0U4DTZ2_9BACI</name>
<dbReference type="PANTHER" id="PTHR10283:SF82">
    <property type="entry name" value="SOLUTE CARRIER FAMILY 13 MEMBER 2"/>
    <property type="match status" value="1"/>
</dbReference>
<feature type="transmembrane region" description="Helical" evidence="9">
    <location>
        <begin position="346"/>
        <end position="379"/>
    </location>
</feature>
<dbReference type="OrthoDB" id="2339361at2"/>
<feature type="transmembrane region" description="Helical" evidence="9">
    <location>
        <begin position="429"/>
        <end position="452"/>
    </location>
</feature>
<evidence type="ECO:0000256" key="2">
    <source>
        <dbReference type="ARBA" id="ARBA00006772"/>
    </source>
</evidence>
<dbReference type="STRING" id="1472767.AOX59_09475"/>
<sequence length="456" mass="50684">MKNKILLGVSASLYILFFWIGDWAPEVKAGGTLLIIQVLWIGRVFPLAYSSVVLILILSFHITSYDEVLSYLGSSLVWLLFSTFILAHAFVKTGLASRVALSILNLANGSGKLLLLLSYIMMFVLTIFIPSNIGKGKLISDILDNLINKLQAIQSTTNLGKSFFIGVAYVSAISAAFVPTGASSTIYAFGMFSSVSDEMSYINWLIYFSFPMFTFVLSLWLILQIVFPTESVNREMVKDLLSSRKKELGKWQPQEIKMAFIIAGILILWLTQTWHGYSIPLIGMLGAAIVVFPYVGVLDWKEARSSVDWDMMIFFAATLMLSNILIDTGAMDSFAGWLVNAFENLHPVIVVIVLCLLIAAARVLFVNVLGFLTIVLPLALILGEKIAMFSSLEVAMSVYLVGIPGFLLITQSPVHLISYSYGYFTQRDLLRVGIVTMSAWLIIVFISIFVYWNLII</sequence>
<gene>
    <name evidence="10" type="ORF">AOX59_09475</name>
</gene>
<feature type="transmembrane region" description="Helical" evidence="9">
    <location>
        <begin position="163"/>
        <end position="189"/>
    </location>
</feature>
<keyword evidence="6 9" id="KW-1133">Transmembrane helix</keyword>
<dbReference type="KEGG" id="lao:AOX59_09475"/>
<feature type="transmembrane region" description="Helical" evidence="9">
    <location>
        <begin position="111"/>
        <end position="129"/>
    </location>
</feature>
<dbReference type="InterPro" id="IPR001898">
    <property type="entry name" value="SLC13A/DASS"/>
</dbReference>
<evidence type="ECO:0000256" key="4">
    <source>
        <dbReference type="ARBA" id="ARBA00022692"/>
    </source>
</evidence>
<dbReference type="EMBL" id="CP013862">
    <property type="protein sequence ID" value="ALX48824.1"/>
    <property type="molecule type" value="Genomic_DNA"/>
</dbReference>
<feature type="transmembrane region" description="Helical" evidence="9">
    <location>
        <begin position="254"/>
        <end position="271"/>
    </location>
</feature>
<evidence type="ECO:0000256" key="3">
    <source>
        <dbReference type="ARBA" id="ARBA00020150"/>
    </source>
</evidence>